<name>A0A317XUB3_9BASI</name>
<evidence type="ECO:0000256" key="5">
    <source>
        <dbReference type="ARBA" id="ARBA00023136"/>
    </source>
</evidence>
<keyword evidence="4 7" id="KW-1133">Transmembrane helix</keyword>
<evidence type="ECO:0000256" key="2">
    <source>
        <dbReference type="ARBA" id="ARBA00022692"/>
    </source>
</evidence>
<evidence type="ECO:0000256" key="7">
    <source>
        <dbReference type="SAM" id="Phobius"/>
    </source>
</evidence>
<gene>
    <name evidence="8" type="ORF">BCV70DRAFT_199324</name>
</gene>
<evidence type="ECO:0000313" key="9">
    <source>
        <dbReference type="Proteomes" id="UP000246740"/>
    </source>
</evidence>
<dbReference type="InParanoid" id="A0A317XUB3"/>
<reference evidence="8 9" key="1">
    <citation type="journal article" date="2018" name="Mol. Biol. Evol.">
        <title>Broad Genomic Sampling Reveals a Smut Pathogenic Ancestry of the Fungal Clade Ustilaginomycotina.</title>
        <authorList>
            <person name="Kijpornyongpan T."/>
            <person name="Mondo S.J."/>
            <person name="Barry K."/>
            <person name="Sandor L."/>
            <person name="Lee J."/>
            <person name="Lipzen A."/>
            <person name="Pangilinan J."/>
            <person name="LaButti K."/>
            <person name="Hainaut M."/>
            <person name="Henrissat B."/>
            <person name="Grigoriev I.V."/>
            <person name="Spatafora J.W."/>
            <person name="Aime M.C."/>
        </authorList>
    </citation>
    <scope>NUCLEOTIDE SEQUENCE [LARGE SCALE GENOMIC DNA]</scope>
    <source>
        <strain evidence="8 9">MCA 3645</strain>
    </source>
</reference>
<dbReference type="GO" id="GO:0005789">
    <property type="term" value="C:endoplasmic reticulum membrane"/>
    <property type="evidence" value="ECO:0007669"/>
    <property type="project" value="UniProtKB-SubCell"/>
</dbReference>
<keyword evidence="2 7" id="KW-0812">Transmembrane</keyword>
<organism evidence="8 9">
    <name type="scientific">Testicularia cyperi</name>
    <dbReference type="NCBI Taxonomy" id="1882483"/>
    <lineage>
        <taxon>Eukaryota</taxon>
        <taxon>Fungi</taxon>
        <taxon>Dikarya</taxon>
        <taxon>Basidiomycota</taxon>
        <taxon>Ustilaginomycotina</taxon>
        <taxon>Ustilaginomycetes</taxon>
        <taxon>Ustilaginales</taxon>
        <taxon>Anthracoideaceae</taxon>
        <taxon>Testicularia</taxon>
    </lineage>
</organism>
<evidence type="ECO:0000256" key="1">
    <source>
        <dbReference type="ARBA" id="ARBA00004477"/>
    </source>
</evidence>
<keyword evidence="3" id="KW-0256">Endoplasmic reticulum</keyword>
<evidence type="ECO:0000256" key="6">
    <source>
        <dbReference type="SAM" id="MobiDB-lite"/>
    </source>
</evidence>
<evidence type="ECO:0000256" key="3">
    <source>
        <dbReference type="ARBA" id="ARBA00022824"/>
    </source>
</evidence>
<feature type="compositionally biased region" description="Polar residues" evidence="6">
    <location>
        <begin position="1"/>
        <end position="24"/>
    </location>
</feature>
<dbReference type="EMBL" id="KZ819191">
    <property type="protein sequence ID" value="PWZ00959.1"/>
    <property type="molecule type" value="Genomic_DNA"/>
</dbReference>
<dbReference type="AlphaFoldDB" id="A0A317XUB3"/>
<evidence type="ECO:0000256" key="4">
    <source>
        <dbReference type="ARBA" id="ARBA00022989"/>
    </source>
</evidence>
<dbReference type="InterPro" id="IPR024512">
    <property type="entry name" value="Ser_palmitoyltrfase_ssu-like"/>
</dbReference>
<dbReference type="STRING" id="1882483.A0A317XUB3"/>
<keyword evidence="5 7" id="KW-0472">Membrane</keyword>
<dbReference type="Pfam" id="PF11779">
    <property type="entry name" value="SPT_ssu-like"/>
    <property type="match status" value="1"/>
</dbReference>
<dbReference type="Proteomes" id="UP000246740">
    <property type="component" value="Unassembled WGS sequence"/>
</dbReference>
<feature type="transmembrane region" description="Helical" evidence="7">
    <location>
        <begin position="69"/>
        <end position="94"/>
    </location>
</feature>
<keyword evidence="9" id="KW-1185">Reference proteome</keyword>
<comment type="subcellular location">
    <subcellularLocation>
        <location evidence="1">Endoplasmic reticulum membrane</location>
        <topology evidence="1">Multi-pass membrane protein</topology>
    </subcellularLocation>
</comment>
<dbReference type="OrthoDB" id="202672at2759"/>
<feature type="region of interest" description="Disordered" evidence="6">
    <location>
        <begin position="1"/>
        <end position="39"/>
    </location>
</feature>
<sequence length="229" mass="24777">MPSSTASKRSAKQKSTNAAANMNSDKPAHIPVRSTPSTSTWNPIKLIERKLFQTYWNVEATFVLSMLEAWEVCLVIVVFLILTFLTWYSLIHYFPRHAQLVLRRAAYYIYGTNSTSTAPPLTAQDIVSKDAALEAVQAISSLGSSAIQSLNETSANLVEKLIASSSILWSNLEHDAAAAAAASSTSSDEAAAKLLQSNPDIVDTLINNLNYIKELASQSASAAAQKLDL</sequence>
<proteinExistence type="predicted"/>
<evidence type="ECO:0000313" key="8">
    <source>
        <dbReference type="EMBL" id="PWZ00959.1"/>
    </source>
</evidence>
<protein>
    <submittedName>
        <fullName evidence="8">Uncharacterized protein</fullName>
    </submittedName>
</protein>
<accession>A0A317XUB3</accession>